<reference evidence="7" key="1">
    <citation type="submission" date="2014-11" db="EMBL/GenBank/DDBJ databases">
        <authorList>
            <person name="Otto D Thomas"/>
            <person name="Naeem Raeece"/>
        </authorList>
    </citation>
    <scope>NUCLEOTIDE SEQUENCE</scope>
</reference>
<evidence type="ECO:0000313" key="7">
    <source>
        <dbReference type="EMBL" id="CEM52283.1"/>
    </source>
</evidence>
<feature type="transmembrane region" description="Helical" evidence="5">
    <location>
        <begin position="69"/>
        <end position="92"/>
    </location>
</feature>
<dbReference type="InterPro" id="IPR043203">
    <property type="entry name" value="VGCC_Ca_Na"/>
</dbReference>
<dbReference type="GO" id="GO:0001518">
    <property type="term" value="C:voltage-gated sodium channel complex"/>
    <property type="evidence" value="ECO:0007669"/>
    <property type="project" value="TreeGrafter"/>
</dbReference>
<dbReference type="SUPFAM" id="SSF81324">
    <property type="entry name" value="Voltage-gated potassium channels"/>
    <property type="match status" value="1"/>
</dbReference>
<evidence type="ECO:0000256" key="2">
    <source>
        <dbReference type="ARBA" id="ARBA00022692"/>
    </source>
</evidence>
<dbReference type="EMBL" id="CDMZ01005208">
    <property type="protein sequence ID" value="CEM52283.1"/>
    <property type="molecule type" value="Genomic_DNA"/>
</dbReference>
<dbReference type="GO" id="GO:0005248">
    <property type="term" value="F:voltage-gated sodium channel activity"/>
    <property type="evidence" value="ECO:0007669"/>
    <property type="project" value="TreeGrafter"/>
</dbReference>
<feature type="domain" description="Ion transport" evidence="6">
    <location>
        <begin position="4"/>
        <end position="137"/>
    </location>
</feature>
<comment type="subcellular location">
    <subcellularLocation>
        <location evidence="1">Membrane</location>
        <topology evidence="1">Multi-pass membrane protein</topology>
    </subcellularLocation>
</comment>
<name>A0A0G4I5P8_9ALVE</name>
<protein>
    <recommendedName>
        <fullName evidence="6">Ion transport domain-containing protein</fullName>
    </recommendedName>
</protein>
<dbReference type="VEuPathDB" id="CryptoDB:Cvel_36135"/>
<evidence type="ECO:0000259" key="6">
    <source>
        <dbReference type="Pfam" id="PF00520"/>
    </source>
</evidence>
<evidence type="ECO:0000256" key="3">
    <source>
        <dbReference type="ARBA" id="ARBA00022989"/>
    </source>
</evidence>
<dbReference type="AlphaFoldDB" id="A0A0G4I5P8"/>
<feature type="transmembrane region" description="Helical" evidence="5">
    <location>
        <begin position="7"/>
        <end position="29"/>
    </location>
</feature>
<dbReference type="Gene3D" id="1.20.120.350">
    <property type="entry name" value="Voltage-gated potassium channels. Chain C"/>
    <property type="match status" value="1"/>
</dbReference>
<dbReference type="PANTHER" id="PTHR10037">
    <property type="entry name" value="VOLTAGE-GATED CATION CHANNEL CALCIUM AND SODIUM"/>
    <property type="match status" value="1"/>
</dbReference>
<evidence type="ECO:0000256" key="4">
    <source>
        <dbReference type="ARBA" id="ARBA00023136"/>
    </source>
</evidence>
<dbReference type="InterPro" id="IPR027359">
    <property type="entry name" value="Volt_channel_dom_sf"/>
</dbReference>
<proteinExistence type="predicted"/>
<sequence>MDDFRDGWNILDFLVVLVSVLNLCLEYAFGTGVNFGWLKAFRALRALRPLRVVSRNDGMRAVVGSILRAIPAILDVLVVSILFLVIFAIIGVQFLKGRLYRCSDPSVFDQPECVGEFNRTEWVGGVEEVVTESRTWEQIRKFDGFFFS</sequence>
<dbReference type="Gene3D" id="1.10.287.70">
    <property type="match status" value="1"/>
</dbReference>
<keyword evidence="2 5" id="KW-0812">Transmembrane</keyword>
<evidence type="ECO:0000256" key="1">
    <source>
        <dbReference type="ARBA" id="ARBA00004141"/>
    </source>
</evidence>
<organism evidence="7">
    <name type="scientific">Chromera velia CCMP2878</name>
    <dbReference type="NCBI Taxonomy" id="1169474"/>
    <lineage>
        <taxon>Eukaryota</taxon>
        <taxon>Sar</taxon>
        <taxon>Alveolata</taxon>
        <taxon>Colpodellida</taxon>
        <taxon>Chromeraceae</taxon>
        <taxon>Chromera</taxon>
    </lineage>
</organism>
<keyword evidence="3 5" id="KW-1133">Transmembrane helix</keyword>
<dbReference type="PANTHER" id="PTHR10037:SF62">
    <property type="entry name" value="SODIUM CHANNEL PROTEIN 60E"/>
    <property type="match status" value="1"/>
</dbReference>
<dbReference type="Pfam" id="PF00520">
    <property type="entry name" value="Ion_trans"/>
    <property type="match status" value="1"/>
</dbReference>
<gene>
    <name evidence="7" type="ORF">Cvel_36135</name>
</gene>
<accession>A0A0G4I5P8</accession>
<evidence type="ECO:0000256" key="5">
    <source>
        <dbReference type="SAM" id="Phobius"/>
    </source>
</evidence>
<dbReference type="InterPro" id="IPR005821">
    <property type="entry name" value="Ion_trans_dom"/>
</dbReference>
<keyword evidence="4 5" id="KW-0472">Membrane</keyword>